<dbReference type="SUPFAM" id="SSF46689">
    <property type="entry name" value="Homeodomain-like"/>
    <property type="match status" value="1"/>
</dbReference>
<dbReference type="Gene3D" id="1.10.10.60">
    <property type="entry name" value="Homeodomain-like"/>
    <property type="match status" value="1"/>
</dbReference>
<keyword evidence="1" id="KW-0805">Transcription regulation</keyword>
<dbReference type="Proteomes" id="UP000198348">
    <property type="component" value="Unassembled WGS sequence"/>
</dbReference>
<reference evidence="4 5" key="1">
    <citation type="submission" date="2017-06" db="EMBL/GenBank/DDBJ databases">
        <authorList>
            <person name="Kim H.J."/>
            <person name="Triplett B.A."/>
        </authorList>
    </citation>
    <scope>NUCLEOTIDE SEQUENCE [LARGE SCALE GENOMIC DNA]</scope>
    <source>
        <strain evidence="4 5">DSM 45207</strain>
    </source>
</reference>
<dbReference type="Gene3D" id="1.10.357.10">
    <property type="entry name" value="Tetracycline Repressor, domain 2"/>
    <property type="match status" value="1"/>
</dbReference>
<keyword evidence="2" id="KW-0804">Transcription</keyword>
<protein>
    <submittedName>
        <fullName evidence="4">Transcriptional regulator, TetR family</fullName>
    </submittedName>
</protein>
<feature type="domain" description="Tetracycline repressor TetR C-terminal" evidence="3">
    <location>
        <begin position="106"/>
        <end position="257"/>
    </location>
</feature>
<dbReference type="Pfam" id="PF02909">
    <property type="entry name" value="TetR_C_1"/>
    <property type="match status" value="1"/>
</dbReference>
<dbReference type="InterPro" id="IPR004111">
    <property type="entry name" value="Repressor_TetR_C"/>
</dbReference>
<dbReference type="GO" id="GO:0045892">
    <property type="term" value="P:negative regulation of DNA-templated transcription"/>
    <property type="evidence" value="ECO:0007669"/>
    <property type="project" value="InterPro"/>
</dbReference>
<accession>A0A238WGC2</accession>
<dbReference type="RefSeq" id="WP_089300669.1">
    <property type="nucleotide sequence ID" value="NZ_FZNW01000006.1"/>
</dbReference>
<dbReference type="EMBL" id="FZNW01000006">
    <property type="protein sequence ID" value="SNR44729.1"/>
    <property type="molecule type" value="Genomic_DNA"/>
</dbReference>
<organism evidence="4 5">
    <name type="scientific">Haloechinothrix alba</name>
    <dbReference type="NCBI Taxonomy" id="664784"/>
    <lineage>
        <taxon>Bacteria</taxon>
        <taxon>Bacillati</taxon>
        <taxon>Actinomycetota</taxon>
        <taxon>Actinomycetes</taxon>
        <taxon>Pseudonocardiales</taxon>
        <taxon>Pseudonocardiaceae</taxon>
        <taxon>Haloechinothrix</taxon>
    </lineage>
</organism>
<name>A0A238WGC2_9PSEU</name>
<evidence type="ECO:0000256" key="2">
    <source>
        <dbReference type="ARBA" id="ARBA00023163"/>
    </source>
</evidence>
<dbReference type="InterPro" id="IPR036271">
    <property type="entry name" value="Tet_transcr_reg_TetR-rel_C_sf"/>
</dbReference>
<sequence>MPASIEYSGGSDPDRILPMLWRRAAPASAAPPNVREARLSIDDVVTAGIEIADSHGLGAVSSSRVAATVDVDVPTLHTYVPSTADLLDLMVDQVLGERAFPAPGEPRPDGWRAQLEDYMQRTRAMYRRHPWLRHVSMVRPPTGPGMLAGSEYVLSALAGTDMTPHQLADAANAIIAFADKVAGAEADSEQLERSSGQTNDEWWGERSQLWERYFDANRYPTTTFVYISGGFGDSALEATPGAHDFGMRRLLDGIGAMVGRGGHDPAGG</sequence>
<evidence type="ECO:0000313" key="5">
    <source>
        <dbReference type="Proteomes" id="UP000198348"/>
    </source>
</evidence>
<evidence type="ECO:0000313" key="4">
    <source>
        <dbReference type="EMBL" id="SNR44729.1"/>
    </source>
</evidence>
<keyword evidence="5" id="KW-1185">Reference proteome</keyword>
<dbReference type="OrthoDB" id="2570341at2"/>
<evidence type="ECO:0000259" key="3">
    <source>
        <dbReference type="Pfam" id="PF02909"/>
    </source>
</evidence>
<proteinExistence type="predicted"/>
<dbReference type="SUPFAM" id="SSF48498">
    <property type="entry name" value="Tetracyclin repressor-like, C-terminal domain"/>
    <property type="match status" value="1"/>
</dbReference>
<dbReference type="AlphaFoldDB" id="A0A238WGC2"/>
<evidence type="ECO:0000256" key="1">
    <source>
        <dbReference type="ARBA" id="ARBA00023015"/>
    </source>
</evidence>
<gene>
    <name evidence="4" type="ORF">SAMN06265360_10674</name>
</gene>
<dbReference type="InterPro" id="IPR009057">
    <property type="entry name" value="Homeodomain-like_sf"/>
</dbReference>